<name>A0A0S7XQ71_UNCSA</name>
<accession>A0A0S7XQ71</accession>
<dbReference type="SUPFAM" id="SSF102405">
    <property type="entry name" value="MCP/YpsA-like"/>
    <property type="match status" value="1"/>
</dbReference>
<dbReference type="NCBIfam" id="TIGR00725">
    <property type="entry name" value="TIGR00725 family protein"/>
    <property type="match status" value="1"/>
</dbReference>
<dbReference type="InterPro" id="IPR005268">
    <property type="entry name" value="CHP00725"/>
</dbReference>
<dbReference type="Proteomes" id="UP000051861">
    <property type="component" value="Unassembled WGS sequence"/>
</dbReference>
<organism evidence="1 2">
    <name type="scientific">candidate division WOR-1 bacterium DG_54_3</name>
    <dbReference type="NCBI Taxonomy" id="1703775"/>
    <lineage>
        <taxon>Bacteria</taxon>
        <taxon>Bacillati</taxon>
        <taxon>Saganbacteria</taxon>
    </lineage>
</organism>
<reference evidence="1 2" key="1">
    <citation type="journal article" date="2015" name="Microbiome">
        <title>Genomic resolution of linkages in carbon, nitrogen, and sulfur cycling among widespread estuary sediment bacteria.</title>
        <authorList>
            <person name="Baker B.J."/>
            <person name="Lazar C.S."/>
            <person name="Teske A.P."/>
            <person name="Dick G.J."/>
        </authorList>
    </citation>
    <scope>NUCLEOTIDE SEQUENCE [LARGE SCALE GENOMIC DNA]</scope>
    <source>
        <strain evidence="1">DG_54_3</strain>
    </source>
</reference>
<dbReference type="PATRIC" id="fig|1703775.3.peg.1722"/>
<dbReference type="Gene3D" id="3.40.50.450">
    <property type="match status" value="1"/>
</dbReference>
<evidence type="ECO:0008006" key="3">
    <source>
        <dbReference type="Google" id="ProtNLM"/>
    </source>
</evidence>
<dbReference type="InterPro" id="IPR041164">
    <property type="entry name" value="LDcluster4"/>
</dbReference>
<dbReference type="Pfam" id="PF18306">
    <property type="entry name" value="LDcluster4"/>
    <property type="match status" value="1"/>
</dbReference>
<protein>
    <recommendedName>
        <fullName evidence="3">TIGR00725 family protein</fullName>
    </recommendedName>
</protein>
<dbReference type="GO" id="GO:0005829">
    <property type="term" value="C:cytosol"/>
    <property type="evidence" value="ECO:0007669"/>
    <property type="project" value="TreeGrafter"/>
</dbReference>
<evidence type="ECO:0000313" key="1">
    <source>
        <dbReference type="EMBL" id="KPJ64371.1"/>
    </source>
</evidence>
<evidence type="ECO:0000313" key="2">
    <source>
        <dbReference type="Proteomes" id="UP000051861"/>
    </source>
</evidence>
<sequence>MPRKKEKIFISVVGESDASQKIHKLAEEVGRLIAGAGAVLVCGGLKGVMEAAAKGAKSAGGLTVGILPGSKREEANPYIDIPVITGLGYARNKIVVKTGQVVIAIGGKYGTLSEIGFALGYGIPVVGLNTWELIRGDGKVDQGIVYVRTPEEAVQTAFKLIRKVYKPRTKEKGI</sequence>
<dbReference type="PANTHER" id="PTHR43393">
    <property type="entry name" value="CYTOKININ RIBOSIDE 5'-MONOPHOSPHATE PHOSPHORIBOHYDROLASE"/>
    <property type="match status" value="1"/>
</dbReference>
<dbReference type="PANTHER" id="PTHR43393:SF3">
    <property type="entry name" value="LYSINE DECARBOXYLASE-LIKE PROTEIN"/>
    <property type="match status" value="1"/>
</dbReference>
<proteinExistence type="predicted"/>
<dbReference type="EMBL" id="LIZX01000186">
    <property type="protein sequence ID" value="KPJ64371.1"/>
    <property type="molecule type" value="Genomic_DNA"/>
</dbReference>
<comment type="caution">
    <text evidence="1">The sequence shown here is derived from an EMBL/GenBank/DDBJ whole genome shotgun (WGS) entry which is preliminary data.</text>
</comment>
<dbReference type="InterPro" id="IPR052341">
    <property type="entry name" value="LOG_family_nucleotidases"/>
</dbReference>
<dbReference type="AlphaFoldDB" id="A0A0S7XQ71"/>
<gene>
    <name evidence="1" type="ORF">AMJ44_12955</name>
</gene>